<dbReference type="PROSITE" id="PS51005">
    <property type="entry name" value="NAC"/>
    <property type="match status" value="1"/>
</dbReference>
<name>A0A8J5SRT7_ZIZPA</name>
<comment type="caution">
    <text evidence="3">The sequence shown here is derived from an EMBL/GenBank/DDBJ whole genome shotgun (WGS) entry which is preliminary data.</text>
</comment>
<evidence type="ECO:0000313" key="3">
    <source>
        <dbReference type="EMBL" id="KAG8078980.1"/>
    </source>
</evidence>
<evidence type="ECO:0000256" key="1">
    <source>
        <dbReference type="SAM" id="MobiDB-lite"/>
    </source>
</evidence>
<dbReference type="Proteomes" id="UP000729402">
    <property type="component" value="Unassembled WGS sequence"/>
</dbReference>
<reference evidence="3" key="1">
    <citation type="journal article" date="2021" name="bioRxiv">
        <title>Whole Genome Assembly and Annotation of Northern Wild Rice, Zizania palustris L., Supports a Whole Genome Duplication in the Zizania Genus.</title>
        <authorList>
            <person name="Haas M."/>
            <person name="Kono T."/>
            <person name="Macchietto M."/>
            <person name="Millas R."/>
            <person name="McGilp L."/>
            <person name="Shao M."/>
            <person name="Duquette J."/>
            <person name="Hirsch C.N."/>
            <person name="Kimball J."/>
        </authorList>
    </citation>
    <scope>NUCLEOTIDE SEQUENCE</scope>
    <source>
        <tissue evidence="3">Fresh leaf tissue</tissue>
    </source>
</reference>
<accession>A0A8J5SRT7</accession>
<reference evidence="3" key="2">
    <citation type="submission" date="2021-02" db="EMBL/GenBank/DDBJ databases">
        <authorList>
            <person name="Kimball J.A."/>
            <person name="Haas M.W."/>
            <person name="Macchietto M."/>
            <person name="Kono T."/>
            <person name="Duquette J."/>
            <person name="Shao M."/>
        </authorList>
    </citation>
    <scope>NUCLEOTIDE SEQUENCE</scope>
    <source>
        <tissue evidence="3">Fresh leaf tissue</tissue>
    </source>
</reference>
<organism evidence="3 4">
    <name type="scientific">Zizania palustris</name>
    <name type="common">Northern wild rice</name>
    <dbReference type="NCBI Taxonomy" id="103762"/>
    <lineage>
        <taxon>Eukaryota</taxon>
        <taxon>Viridiplantae</taxon>
        <taxon>Streptophyta</taxon>
        <taxon>Embryophyta</taxon>
        <taxon>Tracheophyta</taxon>
        <taxon>Spermatophyta</taxon>
        <taxon>Magnoliopsida</taxon>
        <taxon>Liliopsida</taxon>
        <taxon>Poales</taxon>
        <taxon>Poaceae</taxon>
        <taxon>BOP clade</taxon>
        <taxon>Oryzoideae</taxon>
        <taxon>Oryzeae</taxon>
        <taxon>Zizaniinae</taxon>
        <taxon>Zizania</taxon>
    </lineage>
</organism>
<dbReference type="EMBL" id="JAAALK010000282">
    <property type="protein sequence ID" value="KAG8078980.1"/>
    <property type="molecule type" value="Genomic_DNA"/>
</dbReference>
<proteinExistence type="predicted"/>
<keyword evidence="4" id="KW-1185">Reference proteome</keyword>
<feature type="compositionally biased region" description="Basic and acidic residues" evidence="1">
    <location>
        <begin position="90"/>
        <end position="104"/>
    </location>
</feature>
<dbReference type="InterPro" id="IPR003441">
    <property type="entry name" value="NAC-dom"/>
</dbReference>
<dbReference type="GO" id="GO:0003677">
    <property type="term" value="F:DNA binding"/>
    <property type="evidence" value="ECO:0007669"/>
    <property type="project" value="InterPro"/>
</dbReference>
<sequence>MLVFYAKHETSSKGINTDWTMYEYENESVDDKNADKLDEWVLWTIQKKHNCGEINGVRKEHKRNRKAPNSNGGNDPSAAADYEEEVQELEEGKKKKLNSPEESPKVQNNAVVELPTTTSAPPPKLSTMLPFKNPIDETMP</sequence>
<evidence type="ECO:0000259" key="2">
    <source>
        <dbReference type="PROSITE" id="PS51005"/>
    </source>
</evidence>
<dbReference type="GO" id="GO:0006355">
    <property type="term" value="P:regulation of DNA-templated transcription"/>
    <property type="evidence" value="ECO:0007669"/>
    <property type="project" value="InterPro"/>
</dbReference>
<evidence type="ECO:0000313" key="4">
    <source>
        <dbReference type="Proteomes" id="UP000729402"/>
    </source>
</evidence>
<gene>
    <name evidence="3" type="ORF">GUJ93_ZPchr0007g6276</name>
</gene>
<feature type="region of interest" description="Disordered" evidence="1">
    <location>
        <begin position="52"/>
        <end position="140"/>
    </location>
</feature>
<feature type="domain" description="NAC" evidence="2">
    <location>
        <begin position="1"/>
        <end position="48"/>
    </location>
</feature>
<protein>
    <recommendedName>
        <fullName evidence="2">NAC domain-containing protein</fullName>
    </recommendedName>
</protein>
<dbReference type="AlphaFoldDB" id="A0A8J5SRT7"/>
<feature type="compositionally biased region" description="Polar residues" evidence="1">
    <location>
        <begin position="105"/>
        <end position="119"/>
    </location>
</feature>